<gene>
    <name evidence="1" type="ORF">PLA107_032695</name>
</gene>
<dbReference type="AlphaFoldDB" id="A0AAD0PWG6"/>
<geneLocation type="plasmid" evidence="2">
    <name>pmppla107</name>
</geneLocation>
<dbReference type="GeneID" id="39474234"/>
<organism evidence="1 2">
    <name type="scientific">Pseudomonas amygdali pv. lachrymans str. M301315</name>
    <dbReference type="NCBI Taxonomy" id="629260"/>
    <lineage>
        <taxon>Bacteria</taxon>
        <taxon>Pseudomonadati</taxon>
        <taxon>Pseudomonadota</taxon>
        <taxon>Gammaproteobacteria</taxon>
        <taxon>Pseudomonadales</taxon>
        <taxon>Pseudomonadaceae</taxon>
        <taxon>Pseudomonas</taxon>
        <taxon>Pseudomonas amygdali</taxon>
    </lineage>
</organism>
<keyword evidence="1" id="KW-0614">Plasmid</keyword>
<sequence length="449" mass="50468">MNTHALIDELFACTQRSEALSLAQKVSDQVDSLAKSRDFLLVNVLLDKIAEHLMYKPHREAVFACSLQFPFSPSVLGSLLQDGSEDQEIFEAVIANLVGNRTWRFDPSTMEQVIKDLAWCDLHESVIIILDAIVKEGDVKGAGLDLIAIATEFSHERKDDVMQKWVAKNESKLLELDCEGGITVNSLPGEGISWFDKGVREFGLKMASRNLGNATGSDLINLERIQGSALNLDGNPTGYPDEWAYYLFLTPYPISRYSDDERTFSHNILVRTLKTISQVNQISKIRPERVYEIARLDVRHGASKDPAKMLPELLKDYREAGFPLSKPWAAEVLNEMATSNVQDMEKFADTLRIAKTHRVSIDFAPFEAEFKISLRASARTLTFNAGMALLAGFKDKHPIPARFFGTWFKHCSGKWDQKQLSNFLQAIPMEVLQASDHLRDQRMGADLGL</sequence>
<accession>A0AAD0PWG6</accession>
<dbReference type="EMBL" id="CP031226">
    <property type="protein sequence ID" value="AXH59987.1"/>
    <property type="molecule type" value="Genomic_DNA"/>
</dbReference>
<evidence type="ECO:0000313" key="1">
    <source>
        <dbReference type="EMBL" id="AXH59987.1"/>
    </source>
</evidence>
<dbReference type="Proteomes" id="UP000006426">
    <property type="component" value="Plasmid pmppla107"/>
</dbReference>
<name>A0AAD0PWG6_PSEAV</name>
<evidence type="ECO:0000313" key="2">
    <source>
        <dbReference type="Proteomes" id="UP000006426"/>
    </source>
</evidence>
<dbReference type="RefSeq" id="WP_005741689.1">
    <property type="nucleotide sequence ID" value="NZ_CP031226.1"/>
</dbReference>
<proteinExistence type="predicted"/>
<reference evidence="1 2" key="1">
    <citation type="journal article" date="2011" name="PLoS Pathog.">
        <title>Dynamic evolution of pathogenicity revealed by sequencing and comparative genomics of 19 Pseudomonas syringae isolates.</title>
        <authorList>
            <person name="Baltrus D.A."/>
            <person name="Nishimura M.T."/>
            <person name="Romanchuk A."/>
            <person name="Chang J.H."/>
            <person name="Mukhtar M.S."/>
            <person name="Cherkis K."/>
            <person name="Roach J."/>
            <person name="Grant S.R."/>
            <person name="Jones C.D."/>
            <person name="Dangl J.L."/>
        </authorList>
    </citation>
    <scope>NUCLEOTIDE SEQUENCE [LARGE SCALE GENOMIC DNA]</scope>
    <source>
        <strain evidence="1 2">M301315</strain>
    </source>
</reference>
<protein>
    <submittedName>
        <fullName evidence="1">Uncharacterized protein</fullName>
    </submittedName>
</protein>